<protein>
    <recommendedName>
        <fullName evidence="2">Secreted protein CSS2 C-terminal domain-containing protein</fullName>
    </recommendedName>
</protein>
<evidence type="ECO:0000313" key="4">
    <source>
        <dbReference type="Proteomes" id="UP000094112"/>
    </source>
</evidence>
<dbReference type="OrthoDB" id="5059029at2759"/>
<gene>
    <name evidence="3" type="ORF">WICANDRAFT_107313</name>
</gene>
<feature type="domain" description="Secreted protein CSS2 C-terminal" evidence="2">
    <location>
        <begin position="68"/>
        <end position="195"/>
    </location>
</feature>
<dbReference type="EMBL" id="KV454214">
    <property type="protein sequence ID" value="ODQ56945.1"/>
    <property type="molecule type" value="Genomic_DNA"/>
</dbReference>
<accession>A0A1E3NV20</accession>
<evidence type="ECO:0000259" key="2">
    <source>
        <dbReference type="Pfam" id="PF20521"/>
    </source>
</evidence>
<dbReference type="InterPro" id="IPR046624">
    <property type="entry name" value="CSS2_C"/>
</dbReference>
<evidence type="ECO:0000313" key="3">
    <source>
        <dbReference type="EMBL" id="ODQ56945.1"/>
    </source>
</evidence>
<dbReference type="AlphaFoldDB" id="A0A1E3NV20"/>
<name>A0A1E3NV20_WICAA</name>
<reference evidence="3 4" key="1">
    <citation type="journal article" date="2016" name="Proc. Natl. Acad. Sci. U.S.A.">
        <title>Comparative genomics of biotechnologically important yeasts.</title>
        <authorList>
            <person name="Riley R."/>
            <person name="Haridas S."/>
            <person name="Wolfe K.H."/>
            <person name="Lopes M.R."/>
            <person name="Hittinger C.T."/>
            <person name="Goeker M."/>
            <person name="Salamov A.A."/>
            <person name="Wisecaver J.H."/>
            <person name="Long T.M."/>
            <person name="Calvey C.H."/>
            <person name="Aerts A.L."/>
            <person name="Barry K.W."/>
            <person name="Choi C."/>
            <person name="Clum A."/>
            <person name="Coughlan A.Y."/>
            <person name="Deshpande S."/>
            <person name="Douglass A.P."/>
            <person name="Hanson S.J."/>
            <person name="Klenk H.-P."/>
            <person name="LaButti K.M."/>
            <person name="Lapidus A."/>
            <person name="Lindquist E.A."/>
            <person name="Lipzen A.M."/>
            <person name="Meier-Kolthoff J.P."/>
            <person name="Ohm R.A."/>
            <person name="Otillar R.P."/>
            <person name="Pangilinan J.L."/>
            <person name="Peng Y."/>
            <person name="Rokas A."/>
            <person name="Rosa C.A."/>
            <person name="Scheuner C."/>
            <person name="Sibirny A.A."/>
            <person name="Slot J.C."/>
            <person name="Stielow J.B."/>
            <person name="Sun H."/>
            <person name="Kurtzman C.P."/>
            <person name="Blackwell M."/>
            <person name="Grigoriev I.V."/>
            <person name="Jeffries T.W."/>
        </authorList>
    </citation>
    <scope>NUCLEOTIDE SEQUENCE [LARGE SCALE GENOMIC DNA]</scope>
    <source>
        <strain evidence="4">ATCC 58044 / CBS 1984 / NCYC 433 / NRRL Y-366-8</strain>
    </source>
</reference>
<dbReference type="Pfam" id="PF20521">
    <property type="entry name" value="DUF6736"/>
    <property type="match status" value="1"/>
</dbReference>
<proteinExistence type="predicted"/>
<dbReference type="RefSeq" id="XP_019036152.1">
    <property type="nucleotide sequence ID" value="XM_019180498.1"/>
</dbReference>
<organism evidence="3 4">
    <name type="scientific">Wickerhamomyces anomalus (strain ATCC 58044 / CBS 1984 / NCYC 433 / NRRL Y-366-8)</name>
    <name type="common">Yeast</name>
    <name type="synonym">Hansenula anomala</name>
    <dbReference type="NCBI Taxonomy" id="683960"/>
    <lineage>
        <taxon>Eukaryota</taxon>
        <taxon>Fungi</taxon>
        <taxon>Dikarya</taxon>
        <taxon>Ascomycota</taxon>
        <taxon>Saccharomycotina</taxon>
        <taxon>Saccharomycetes</taxon>
        <taxon>Phaffomycetales</taxon>
        <taxon>Wickerhamomycetaceae</taxon>
        <taxon>Wickerhamomyces</taxon>
    </lineage>
</organism>
<keyword evidence="1" id="KW-0732">Signal</keyword>
<evidence type="ECO:0000256" key="1">
    <source>
        <dbReference type="SAM" id="SignalP"/>
    </source>
</evidence>
<keyword evidence="4" id="KW-1185">Reference proteome</keyword>
<sequence length="221" mass="23663">MFKILFQLLAISAAFVLTAPVNNSTTGISKLNSQQYNVVPFGHVDLDDYLSNSTTFANHTYLSAPGSQNGLERRGSVHACQGSFTKKLCITGSNAANLVGALCHSISVALEIQSGNHNCADTGVHSVSDQTQGTVYYKYKTTGKGCTTTAEPGTIEGALHKFIKEKNQDKICDFVCIRLTHGGNWSGYVGLGTSQDAVKYSRCDHEIGSWSACVNGDKGDR</sequence>
<feature type="signal peptide" evidence="1">
    <location>
        <begin position="1"/>
        <end position="18"/>
    </location>
</feature>
<feature type="chain" id="PRO_5009133534" description="Secreted protein CSS2 C-terminal domain-containing protein" evidence="1">
    <location>
        <begin position="19"/>
        <end position="221"/>
    </location>
</feature>
<dbReference type="Proteomes" id="UP000094112">
    <property type="component" value="Unassembled WGS sequence"/>
</dbReference>
<dbReference type="GeneID" id="30197744"/>